<dbReference type="SUPFAM" id="SSF55073">
    <property type="entry name" value="Nucleotide cyclase"/>
    <property type="match status" value="1"/>
</dbReference>
<evidence type="ECO:0000256" key="2">
    <source>
        <dbReference type="ARBA" id="ARBA00012528"/>
    </source>
</evidence>
<dbReference type="InterPro" id="IPR011623">
    <property type="entry name" value="7TMR_DISM_rcpt_extracell_dom1"/>
</dbReference>
<dbReference type="EMBL" id="QTSU01000005">
    <property type="protein sequence ID" value="RDZ26025.1"/>
    <property type="molecule type" value="Genomic_DNA"/>
</dbReference>
<dbReference type="CDD" id="cd01949">
    <property type="entry name" value="GGDEF"/>
    <property type="match status" value="1"/>
</dbReference>
<feature type="compositionally biased region" description="Gly residues" evidence="4">
    <location>
        <begin position="202"/>
        <end position="211"/>
    </location>
</feature>
<dbReference type="GO" id="GO:0052621">
    <property type="term" value="F:diguanylate cyclase activity"/>
    <property type="evidence" value="ECO:0007669"/>
    <property type="project" value="UniProtKB-EC"/>
</dbReference>
<evidence type="ECO:0000313" key="7">
    <source>
        <dbReference type="EMBL" id="RDZ26025.1"/>
    </source>
</evidence>
<feature type="transmembrane region" description="Helical" evidence="5">
    <location>
        <begin position="460"/>
        <end position="481"/>
    </location>
</feature>
<dbReference type="Pfam" id="PF07695">
    <property type="entry name" value="7TMR-DISM_7TM"/>
    <property type="match status" value="1"/>
</dbReference>
<comment type="caution">
    <text evidence="7">The sequence shown here is derived from an EMBL/GenBank/DDBJ whole genome shotgun (WGS) entry which is preliminary data.</text>
</comment>
<name>A0A371JWK2_9GAMM</name>
<feature type="transmembrane region" description="Helical" evidence="5">
    <location>
        <begin position="526"/>
        <end position="547"/>
    </location>
</feature>
<dbReference type="SMART" id="SM00267">
    <property type="entry name" value="GGDEF"/>
    <property type="match status" value="1"/>
</dbReference>
<dbReference type="Gene3D" id="3.30.70.270">
    <property type="match status" value="1"/>
</dbReference>
<dbReference type="AlphaFoldDB" id="A0A371JWK2"/>
<evidence type="ECO:0000256" key="4">
    <source>
        <dbReference type="SAM" id="MobiDB-lite"/>
    </source>
</evidence>
<evidence type="ECO:0000256" key="1">
    <source>
        <dbReference type="ARBA" id="ARBA00001946"/>
    </source>
</evidence>
<dbReference type="InterPro" id="IPR000160">
    <property type="entry name" value="GGDEF_dom"/>
</dbReference>
<dbReference type="FunFam" id="3.30.70.270:FF:000001">
    <property type="entry name" value="Diguanylate cyclase domain protein"/>
    <property type="match status" value="1"/>
</dbReference>
<sequence length="791" mass="86008">MVGEIEDQVELAVAVQVAGEDQRRRGVVAQPQDALLAQARHVRQHLFGARRHQPDRAGAREGPIVVGRALAADAVGSAGKFEAVVRRMAGFAALQHARRAHRPGAQAAAAQVGHHLGALGVRVRLQRRGHPFARALAGLVADRVFHRLHPQPGLGQRRPAVGHAQRQPGLAIAAHRLVAMELPRRLQRQGGGHQQRRQRSGHGVGPGGGAGAHSIRRRAGACGGPGPGRHWQRRGGPMKPVWIAACWLLLCLPCLPAWADGIVRVERLAQPQPLTSPERLRDLPDSAFTAEPDARQLRSARDGRGAWRLRPESSEESRVLLVYHPFSAQVTVAAPPDYLPRTATIFDADPSPAHSRRALAFPLTAAGPVYVSVQGARYPLQVAVRTSADYAVEDHAHVRVLWLSMGVLIAVSLVVLLFWTQLRERVYLLFSASMLLQLLYVLCAYGDAYTLPALAWLGRFGVAGIWFVATSSTIVTVLFLIEFADLRPRAPWLTRALLVVGAWLPLLMLALLVSPWPANKAWFPPLGNGLLMLANLLAVIALFLVWLRGGRHAGFVLIAWVPLVTVSTARAMQLSAGVPLTPLLEYGLPMMQAFAAVVLVLGLADRMLTFRRERDVAQLHAEHDALTGVLNRAGIINRLDRAVADARRKRQPLSVLFLDLDHFKAINDRYGHPVGDACLCAVTESIHSETMPAYQLGRIGGEEFLLLLPGIGRLAARDTAEQIRRKVERRCGEVKGMPVALTLSIGVVESGPDDSAASLIQRADAAMYTAKHEGRNRVVLLDTQLTPTALG</sequence>
<feature type="region of interest" description="Disordered" evidence="4">
    <location>
        <begin position="186"/>
        <end position="233"/>
    </location>
</feature>
<gene>
    <name evidence="7" type="ORF">DX914_19385</name>
</gene>
<keyword evidence="5" id="KW-0812">Transmembrane</keyword>
<reference evidence="7 8" key="1">
    <citation type="submission" date="2018-08" db="EMBL/GenBank/DDBJ databases">
        <title>Lysobacter sp. zong2l5, whole genome shotgun sequence.</title>
        <authorList>
            <person name="Zhang X."/>
            <person name="Feng G."/>
            <person name="Zhu H."/>
        </authorList>
    </citation>
    <scope>NUCLEOTIDE SEQUENCE [LARGE SCALE GENOMIC DNA]</scope>
    <source>
        <strain evidence="8">zong2l5</strain>
    </source>
</reference>
<dbReference type="InterPro" id="IPR043128">
    <property type="entry name" value="Rev_trsase/Diguanyl_cyclase"/>
</dbReference>
<dbReference type="EC" id="2.7.7.65" evidence="2"/>
<feature type="transmembrane region" description="Helical" evidence="5">
    <location>
        <begin position="493"/>
        <end position="514"/>
    </location>
</feature>
<proteinExistence type="predicted"/>
<keyword evidence="5" id="KW-0472">Membrane</keyword>
<dbReference type="PANTHER" id="PTHR45138:SF9">
    <property type="entry name" value="DIGUANYLATE CYCLASE DGCM-RELATED"/>
    <property type="match status" value="1"/>
</dbReference>
<evidence type="ECO:0000259" key="6">
    <source>
        <dbReference type="PROSITE" id="PS50887"/>
    </source>
</evidence>
<protein>
    <recommendedName>
        <fullName evidence="2">diguanylate cyclase</fullName>
        <ecNumber evidence="2">2.7.7.65</ecNumber>
    </recommendedName>
</protein>
<comment type="cofactor">
    <cofactor evidence="1">
        <name>Mg(2+)</name>
        <dbReference type="ChEBI" id="CHEBI:18420"/>
    </cofactor>
</comment>
<dbReference type="NCBIfam" id="TIGR00254">
    <property type="entry name" value="GGDEF"/>
    <property type="match status" value="1"/>
</dbReference>
<evidence type="ECO:0000256" key="3">
    <source>
        <dbReference type="ARBA" id="ARBA00034247"/>
    </source>
</evidence>
<keyword evidence="5" id="KW-1133">Transmembrane helix</keyword>
<dbReference type="PANTHER" id="PTHR45138">
    <property type="entry name" value="REGULATORY COMPONENTS OF SENSORY TRANSDUCTION SYSTEM"/>
    <property type="match status" value="1"/>
</dbReference>
<evidence type="ECO:0000256" key="5">
    <source>
        <dbReference type="SAM" id="Phobius"/>
    </source>
</evidence>
<feature type="transmembrane region" description="Helical" evidence="5">
    <location>
        <begin position="400"/>
        <end position="419"/>
    </location>
</feature>
<dbReference type="InterPro" id="IPR050469">
    <property type="entry name" value="Diguanylate_Cyclase"/>
</dbReference>
<organism evidence="7 8">
    <name type="scientific">Lysobacter silvisoli</name>
    <dbReference type="NCBI Taxonomy" id="2293254"/>
    <lineage>
        <taxon>Bacteria</taxon>
        <taxon>Pseudomonadati</taxon>
        <taxon>Pseudomonadota</taxon>
        <taxon>Gammaproteobacteria</taxon>
        <taxon>Lysobacterales</taxon>
        <taxon>Lysobacteraceae</taxon>
        <taxon>Lysobacter</taxon>
    </lineage>
</organism>
<evidence type="ECO:0000313" key="8">
    <source>
        <dbReference type="Proteomes" id="UP000264492"/>
    </source>
</evidence>
<comment type="catalytic activity">
    <reaction evidence="3">
        <text>2 GTP = 3',3'-c-di-GMP + 2 diphosphate</text>
        <dbReference type="Rhea" id="RHEA:24898"/>
        <dbReference type="ChEBI" id="CHEBI:33019"/>
        <dbReference type="ChEBI" id="CHEBI:37565"/>
        <dbReference type="ChEBI" id="CHEBI:58805"/>
        <dbReference type="EC" id="2.7.7.65"/>
    </reaction>
</comment>
<feature type="transmembrane region" description="Helical" evidence="5">
    <location>
        <begin position="554"/>
        <end position="574"/>
    </location>
</feature>
<feature type="domain" description="GGDEF" evidence="6">
    <location>
        <begin position="651"/>
        <end position="783"/>
    </location>
</feature>
<dbReference type="PROSITE" id="PS50887">
    <property type="entry name" value="GGDEF"/>
    <property type="match status" value="1"/>
</dbReference>
<feature type="transmembrane region" description="Helical" evidence="5">
    <location>
        <begin position="586"/>
        <end position="604"/>
    </location>
</feature>
<accession>A0A371JWK2</accession>
<keyword evidence="8" id="KW-1185">Reference proteome</keyword>
<dbReference type="Proteomes" id="UP000264492">
    <property type="component" value="Unassembled WGS sequence"/>
</dbReference>
<dbReference type="InterPro" id="IPR029787">
    <property type="entry name" value="Nucleotide_cyclase"/>
</dbReference>
<dbReference type="Pfam" id="PF00990">
    <property type="entry name" value="GGDEF"/>
    <property type="match status" value="1"/>
</dbReference>
<feature type="transmembrane region" description="Helical" evidence="5">
    <location>
        <begin position="426"/>
        <end position="448"/>
    </location>
</feature>